<dbReference type="InterPro" id="IPR013083">
    <property type="entry name" value="Znf_RING/FYVE/PHD"/>
</dbReference>
<feature type="compositionally biased region" description="Basic and acidic residues" evidence="5">
    <location>
        <begin position="443"/>
        <end position="454"/>
    </location>
</feature>
<keyword evidence="3 4" id="KW-0862">Zinc</keyword>
<dbReference type="GO" id="GO:0008270">
    <property type="term" value="F:zinc ion binding"/>
    <property type="evidence" value="ECO:0007669"/>
    <property type="project" value="UniProtKB-KW"/>
</dbReference>
<dbReference type="SUPFAM" id="SSF49599">
    <property type="entry name" value="TRAF domain-like"/>
    <property type="match status" value="2"/>
</dbReference>
<dbReference type="EMBL" id="JNOM01000242">
    <property type="protein sequence ID" value="KNG83854.1"/>
    <property type="molecule type" value="Genomic_DNA"/>
</dbReference>
<name>A0A0L1IWH8_ASPN3</name>
<sequence length="454" mass="50799">LGKMNIDEFLAMEPSSDLDEIVDLRSLDYVSQYDDHLMCAICHCPYIRPVRLQCDHVFCQKCLNTAITTFATGRDEFKCPTCRAPARGVYLNVPRFLVNMCDDIRVKCPFEAEGCEEVVPRGHIQSHVDKYCGYRLLDCPDVFCTKKTRKKDLSAENKCMHELHKCSRCDEEIMEQDYQEHVQELCPSLKTTCPDCETTVFRKALREHIDACPEAIHSCAASKYGCPVKVKRAELVVHEQNCPLITMGPYFEAQNARLDSMELTIRHLQQRNEIFEDGLASIRSTLVESSRVMSARNADIPAEATSQTRPSNPSDTANEQYDNSNASSNATTYLLALHESLREEVGQLSHAITDLDARASMAIMNECLRLKEDMAHTNAAVSSIRMQVQWLMNPRIHQGQGQRTGVRTSSNNGNETRAGQLGSSASGPSNAAAPSPGFLRPRRLSDSGREGTKL</sequence>
<evidence type="ECO:0000313" key="9">
    <source>
        <dbReference type="Proteomes" id="UP000037505"/>
    </source>
</evidence>
<feature type="domain" description="TRAF-type" evidence="7">
    <location>
        <begin position="181"/>
        <end position="235"/>
    </location>
</feature>
<evidence type="ECO:0000256" key="3">
    <source>
        <dbReference type="ARBA" id="ARBA00022833"/>
    </source>
</evidence>
<dbReference type="PROSITE" id="PS50145">
    <property type="entry name" value="ZF_TRAF"/>
    <property type="match status" value="1"/>
</dbReference>
<dbReference type="GeneID" id="26809442"/>
<gene>
    <name evidence="8" type="ORF">ANOM_007638</name>
</gene>
<feature type="compositionally biased region" description="Polar residues" evidence="5">
    <location>
        <begin position="304"/>
        <end position="325"/>
    </location>
</feature>
<dbReference type="InterPro" id="IPR027370">
    <property type="entry name" value="Znf-RING_euk"/>
</dbReference>
<accession>A0A0L1IWH8</accession>
<dbReference type="SUPFAM" id="SSF57850">
    <property type="entry name" value="RING/U-box"/>
    <property type="match status" value="1"/>
</dbReference>
<dbReference type="Pfam" id="PF13445">
    <property type="entry name" value="zf-RING_UBOX"/>
    <property type="match status" value="1"/>
</dbReference>
<dbReference type="RefSeq" id="XP_015404777.1">
    <property type="nucleotide sequence ID" value="XM_015552894.1"/>
</dbReference>
<dbReference type="AlphaFoldDB" id="A0A0L1IWH8"/>
<organism evidence="8 9">
    <name type="scientific">Aspergillus nomiae NRRL (strain ATCC 15546 / NRRL 13137 / CBS 260.88 / M93)</name>
    <dbReference type="NCBI Taxonomy" id="1509407"/>
    <lineage>
        <taxon>Eukaryota</taxon>
        <taxon>Fungi</taxon>
        <taxon>Dikarya</taxon>
        <taxon>Ascomycota</taxon>
        <taxon>Pezizomycotina</taxon>
        <taxon>Eurotiomycetes</taxon>
        <taxon>Eurotiomycetidae</taxon>
        <taxon>Eurotiales</taxon>
        <taxon>Aspergillaceae</taxon>
        <taxon>Aspergillus</taxon>
        <taxon>Aspergillus subgen. Circumdati</taxon>
    </lineage>
</organism>
<feature type="region of interest" description="Disordered" evidence="5">
    <location>
        <begin position="396"/>
        <end position="454"/>
    </location>
</feature>
<evidence type="ECO:0000259" key="6">
    <source>
        <dbReference type="PROSITE" id="PS50089"/>
    </source>
</evidence>
<keyword evidence="1 4" id="KW-0479">Metal-binding</keyword>
<feature type="compositionally biased region" description="Polar residues" evidence="5">
    <location>
        <begin position="399"/>
        <end position="417"/>
    </location>
</feature>
<keyword evidence="9" id="KW-1185">Reference proteome</keyword>
<dbReference type="InterPro" id="IPR017907">
    <property type="entry name" value="Znf_RING_CS"/>
</dbReference>
<dbReference type="Proteomes" id="UP000037505">
    <property type="component" value="Unassembled WGS sequence"/>
</dbReference>
<comment type="caution">
    <text evidence="8">The sequence shown here is derived from an EMBL/GenBank/DDBJ whole genome shotgun (WGS) entry which is preliminary data.</text>
</comment>
<evidence type="ECO:0000259" key="7">
    <source>
        <dbReference type="PROSITE" id="PS50145"/>
    </source>
</evidence>
<dbReference type="PANTHER" id="PTHR10131">
    <property type="entry name" value="TNF RECEPTOR ASSOCIATED FACTOR"/>
    <property type="match status" value="1"/>
</dbReference>
<evidence type="ECO:0000313" key="8">
    <source>
        <dbReference type="EMBL" id="KNG83854.1"/>
    </source>
</evidence>
<dbReference type="InterPro" id="IPR001293">
    <property type="entry name" value="Znf_TRAF"/>
</dbReference>
<feature type="domain" description="RING-type" evidence="6">
    <location>
        <begin position="39"/>
        <end position="83"/>
    </location>
</feature>
<feature type="compositionally biased region" description="Low complexity" evidence="5">
    <location>
        <begin position="422"/>
        <end position="437"/>
    </location>
</feature>
<evidence type="ECO:0000256" key="5">
    <source>
        <dbReference type="SAM" id="MobiDB-lite"/>
    </source>
</evidence>
<protein>
    <submittedName>
        <fullName evidence="8">TRAF-like signal transducer</fullName>
    </submittedName>
</protein>
<dbReference type="InterPro" id="IPR001841">
    <property type="entry name" value="Znf_RING"/>
</dbReference>
<dbReference type="Pfam" id="PF02176">
    <property type="entry name" value="zf-TRAF"/>
    <property type="match status" value="1"/>
</dbReference>
<dbReference type="PROSITE" id="PS50089">
    <property type="entry name" value="ZF_RING_2"/>
    <property type="match status" value="1"/>
</dbReference>
<dbReference type="PROSITE" id="PS00518">
    <property type="entry name" value="ZF_RING_1"/>
    <property type="match status" value="1"/>
</dbReference>
<proteinExistence type="predicted"/>
<evidence type="ECO:0000256" key="1">
    <source>
        <dbReference type="ARBA" id="ARBA00022723"/>
    </source>
</evidence>
<dbReference type="STRING" id="1509407.A0A0L1IWH8"/>
<dbReference type="PANTHER" id="PTHR10131:SF94">
    <property type="entry name" value="TNF RECEPTOR-ASSOCIATED FACTOR 4"/>
    <property type="match status" value="1"/>
</dbReference>
<dbReference type="OrthoDB" id="1630758at2759"/>
<reference evidence="8 9" key="1">
    <citation type="submission" date="2014-06" db="EMBL/GenBank/DDBJ databases">
        <title>The Genome of the Aflatoxigenic Filamentous Fungus Aspergillus nomius.</title>
        <authorList>
            <person name="Moore M.G."/>
            <person name="Shannon B.M."/>
            <person name="Brian M.M."/>
        </authorList>
    </citation>
    <scope>NUCLEOTIDE SEQUENCE [LARGE SCALE GENOMIC DNA]</scope>
    <source>
        <strain evidence="8 9">NRRL 13137</strain>
    </source>
</reference>
<evidence type="ECO:0000256" key="2">
    <source>
        <dbReference type="ARBA" id="ARBA00022771"/>
    </source>
</evidence>
<keyword evidence="2 4" id="KW-0863">Zinc-finger</keyword>
<dbReference type="SMART" id="SM00184">
    <property type="entry name" value="RING"/>
    <property type="match status" value="1"/>
</dbReference>
<dbReference type="Gene3D" id="3.30.40.10">
    <property type="entry name" value="Zinc/RING finger domain, C3HC4 (zinc finger)"/>
    <property type="match status" value="3"/>
</dbReference>
<evidence type="ECO:0000256" key="4">
    <source>
        <dbReference type="PROSITE-ProRule" id="PRU00207"/>
    </source>
</evidence>
<feature type="zinc finger region" description="TRAF-type" evidence="4">
    <location>
        <begin position="181"/>
        <end position="235"/>
    </location>
</feature>
<feature type="non-terminal residue" evidence="8">
    <location>
        <position position="1"/>
    </location>
</feature>
<feature type="region of interest" description="Disordered" evidence="5">
    <location>
        <begin position="297"/>
        <end position="325"/>
    </location>
</feature>